<reference evidence="9" key="2">
    <citation type="journal article" date="2019" name="IMA Fungus">
        <title>Genome sequencing and comparison of five Tilletia species to identify candidate genes for the detection of regulated species infecting wheat.</title>
        <authorList>
            <person name="Nguyen H.D.T."/>
            <person name="Sultana T."/>
            <person name="Kesanakurti P."/>
            <person name="Hambleton S."/>
        </authorList>
    </citation>
    <scope>NUCLEOTIDE SEQUENCE</scope>
    <source>
        <strain evidence="9">DAOMC 238032</strain>
    </source>
</reference>
<keyword evidence="5 7" id="KW-0472">Membrane</keyword>
<evidence type="ECO:0000256" key="3">
    <source>
        <dbReference type="ARBA" id="ARBA00022692"/>
    </source>
</evidence>
<evidence type="ECO:0000256" key="7">
    <source>
        <dbReference type="SAM" id="Phobius"/>
    </source>
</evidence>
<gene>
    <name evidence="9" type="ORF">A4X03_0g6181</name>
    <name evidence="8" type="ORF">JKIAZH3_G9846</name>
</gene>
<dbReference type="Gene3D" id="1.20.1260.100">
    <property type="entry name" value="TspO/MBR protein"/>
    <property type="match status" value="1"/>
</dbReference>
<evidence type="ECO:0000313" key="8">
    <source>
        <dbReference type="EMBL" id="CAD6953152.1"/>
    </source>
</evidence>
<name>A0A177V346_9BASI</name>
<evidence type="ECO:0000256" key="6">
    <source>
        <dbReference type="SAM" id="MobiDB-lite"/>
    </source>
</evidence>
<feature type="region of interest" description="Disordered" evidence="6">
    <location>
        <begin position="195"/>
        <end position="216"/>
    </location>
</feature>
<comment type="caution">
    <text evidence="9">The sequence shown here is derived from an EMBL/GenBank/DDBJ whole genome shotgun (WGS) entry which is preliminary data.</text>
</comment>
<organism evidence="9 10">
    <name type="scientific">Tilletia caries</name>
    <name type="common">wheat bunt fungus</name>
    <dbReference type="NCBI Taxonomy" id="13290"/>
    <lineage>
        <taxon>Eukaryota</taxon>
        <taxon>Fungi</taxon>
        <taxon>Dikarya</taxon>
        <taxon>Basidiomycota</taxon>
        <taxon>Ustilaginomycotina</taxon>
        <taxon>Exobasidiomycetes</taxon>
        <taxon>Tilletiales</taxon>
        <taxon>Tilletiaceae</taxon>
        <taxon>Tilletia</taxon>
    </lineage>
</organism>
<dbReference type="Proteomes" id="UP000836402">
    <property type="component" value="Unassembled WGS sequence"/>
</dbReference>
<dbReference type="GO" id="GO:0005741">
    <property type="term" value="C:mitochondrial outer membrane"/>
    <property type="evidence" value="ECO:0007669"/>
    <property type="project" value="TreeGrafter"/>
</dbReference>
<comment type="similarity">
    <text evidence="2">Belongs to the TspO/BZRP family.</text>
</comment>
<dbReference type="InterPro" id="IPR004307">
    <property type="entry name" value="TspO_MBR"/>
</dbReference>
<keyword evidence="3 7" id="KW-0812">Transmembrane</keyword>
<evidence type="ECO:0008006" key="12">
    <source>
        <dbReference type="Google" id="ProtNLM"/>
    </source>
</evidence>
<reference evidence="8" key="3">
    <citation type="submission" date="2020-10" db="EMBL/GenBank/DDBJ databases">
        <authorList>
            <person name="Sedaghatjoo S."/>
        </authorList>
    </citation>
    <scope>NUCLEOTIDE SEQUENCE</scope>
    <source>
        <strain evidence="8">AZH3</strain>
    </source>
</reference>
<keyword evidence="11" id="KW-1185">Reference proteome</keyword>
<evidence type="ECO:0000256" key="5">
    <source>
        <dbReference type="ARBA" id="ARBA00023136"/>
    </source>
</evidence>
<keyword evidence="4 7" id="KW-1133">Transmembrane helix</keyword>
<proteinExistence type="inferred from homology"/>
<dbReference type="CDD" id="cd15904">
    <property type="entry name" value="TSPO_MBR"/>
    <property type="match status" value="1"/>
</dbReference>
<evidence type="ECO:0000313" key="10">
    <source>
        <dbReference type="Proteomes" id="UP000077671"/>
    </source>
</evidence>
<evidence type="ECO:0000256" key="4">
    <source>
        <dbReference type="ARBA" id="ARBA00022989"/>
    </source>
</evidence>
<dbReference type="AlphaFoldDB" id="A0A177V346"/>
<feature type="transmembrane region" description="Helical" evidence="7">
    <location>
        <begin position="149"/>
        <end position="172"/>
    </location>
</feature>
<evidence type="ECO:0000256" key="2">
    <source>
        <dbReference type="ARBA" id="ARBA00007524"/>
    </source>
</evidence>
<dbReference type="PANTHER" id="PTHR10057">
    <property type="entry name" value="PERIPHERAL-TYPE BENZODIAZEPINE RECEPTOR"/>
    <property type="match status" value="1"/>
</dbReference>
<dbReference type="FunFam" id="1.20.1260.100:FF:000001">
    <property type="entry name" value="translocator protein 2"/>
    <property type="match status" value="1"/>
</dbReference>
<accession>A0A177V346</accession>
<dbReference type="Pfam" id="PF03073">
    <property type="entry name" value="TspO_MBR"/>
    <property type="match status" value="1"/>
</dbReference>
<evidence type="ECO:0000313" key="9">
    <source>
        <dbReference type="EMBL" id="KAE8252369.1"/>
    </source>
</evidence>
<dbReference type="EMBL" id="CAJHJG010005872">
    <property type="protein sequence ID" value="CAD6953152.1"/>
    <property type="molecule type" value="Genomic_DNA"/>
</dbReference>
<comment type="subcellular location">
    <subcellularLocation>
        <location evidence="1">Membrane</location>
        <topology evidence="1">Multi-pass membrane protein</topology>
    </subcellularLocation>
</comment>
<dbReference type="EMBL" id="LWDD02001127">
    <property type="protein sequence ID" value="KAE8252369.1"/>
    <property type="molecule type" value="Genomic_DNA"/>
</dbReference>
<dbReference type="GO" id="GO:0033013">
    <property type="term" value="P:tetrapyrrole metabolic process"/>
    <property type="evidence" value="ECO:0007669"/>
    <property type="project" value="UniProtKB-ARBA"/>
</dbReference>
<sequence length="216" mass="23227">MANLPPLFIDIPRNPIFAVGLPVALGLGTGFLTRNGTHSPGSAWYKSLTKPSFQPPAWAFGVVWPLLYVSMGWASHLNVKALDRTLPGLGRDQAKFSLALYYGQLALNMAWSPLMFAAGNITAALAGILALDTAALTWALNLRKTSQDAALLTIPYLAWLAYATAINASLWYDNGGKDSVNRLVGKAEKEGKKLGREAEKAADKAADKADEVKKEL</sequence>
<protein>
    <recommendedName>
        <fullName evidence="12">TspO/MBR-related protein</fullName>
    </recommendedName>
</protein>
<dbReference type="InterPro" id="IPR038330">
    <property type="entry name" value="TspO/MBR-related_sf"/>
</dbReference>
<evidence type="ECO:0000256" key="1">
    <source>
        <dbReference type="ARBA" id="ARBA00004141"/>
    </source>
</evidence>
<dbReference type="PANTHER" id="PTHR10057:SF0">
    <property type="entry name" value="TRANSLOCATOR PROTEIN"/>
    <property type="match status" value="1"/>
</dbReference>
<reference evidence="9" key="1">
    <citation type="submission" date="2016-04" db="EMBL/GenBank/DDBJ databases">
        <authorList>
            <person name="Nguyen H.D."/>
            <person name="Kesanakurti P."/>
            <person name="Cullis J."/>
            <person name="Levesque C.A."/>
            <person name="Hambleton S."/>
        </authorList>
    </citation>
    <scope>NUCLEOTIDE SEQUENCE</scope>
    <source>
        <strain evidence="9">DAOMC 238032</strain>
    </source>
</reference>
<evidence type="ECO:0000313" key="11">
    <source>
        <dbReference type="Proteomes" id="UP000836402"/>
    </source>
</evidence>
<feature type="transmembrane region" description="Helical" evidence="7">
    <location>
        <begin position="57"/>
        <end position="77"/>
    </location>
</feature>
<dbReference type="Proteomes" id="UP000077671">
    <property type="component" value="Unassembled WGS sequence"/>
</dbReference>